<dbReference type="InterPro" id="IPR029441">
    <property type="entry name" value="Cass2"/>
</dbReference>
<dbReference type="Gene3D" id="3.20.80.10">
    <property type="entry name" value="Regulatory factor, effector binding domain"/>
    <property type="match status" value="1"/>
</dbReference>
<evidence type="ECO:0000259" key="1">
    <source>
        <dbReference type="SMART" id="SM00871"/>
    </source>
</evidence>
<accession>A0A5D4NXS7</accession>
<protein>
    <submittedName>
        <fullName evidence="2">GyrI-like domain-containing protein</fullName>
    </submittedName>
</protein>
<dbReference type="EMBL" id="VTEI01000002">
    <property type="protein sequence ID" value="TYS19117.1"/>
    <property type="molecule type" value="Genomic_DNA"/>
</dbReference>
<evidence type="ECO:0000313" key="3">
    <source>
        <dbReference type="Proteomes" id="UP000322267"/>
    </source>
</evidence>
<dbReference type="Pfam" id="PF14526">
    <property type="entry name" value="Cass2"/>
    <property type="match status" value="1"/>
</dbReference>
<dbReference type="Proteomes" id="UP000322267">
    <property type="component" value="Unassembled WGS sequence"/>
</dbReference>
<comment type="caution">
    <text evidence="2">The sequence shown here is derived from an EMBL/GenBank/DDBJ whole genome shotgun (WGS) entry which is preliminary data.</text>
</comment>
<dbReference type="SUPFAM" id="SSF55136">
    <property type="entry name" value="Probable bacterial effector-binding domain"/>
    <property type="match status" value="1"/>
</dbReference>
<dbReference type="InterPro" id="IPR010499">
    <property type="entry name" value="AraC_E-bd"/>
</dbReference>
<sequence length="154" mass="18079">MPEKTRKIKMEEIKLVGFRVLCPGVRYIKEIPKASLHLENRMSEISHITNSKRQIGAFKVEENTKDEDGYWVCMEVSAFENVPEDMVTLTVPAQSYAVYHHQGSNKEIVKAYEDLHKWIETSGFKRLKGRWHIELYHSWKDPERLSVKLCDTIE</sequence>
<name>A0A5D4NXS7_9BACI</name>
<evidence type="ECO:0000313" key="2">
    <source>
        <dbReference type="EMBL" id="TYS19117.1"/>
    </source>
</evidence>
<organism evidence="2 3">
    <name type="scientific">Rossellomorea vietnamensis</name>
    <dbReference type="NCBI Taxonomy" id="218284"/>
    <lineage>
        <taxon>Bacteria</taxon>
        <taxon>Bacillati</taxon>
        <taxon>Bacillota</taxon>
        <taxon>Bacilli</taxon>
        <taxon>Bacillales</taxon>
        <taxon>Bacillaceae</taxon>
        <taxon>Rossellomorea</taxon>
    </lineage>
</organism>
<dbReference type="OrthoDB" id="2593454at2"/>
<dbReference type="SMART" id="SM00871">
    <property type="entry name" value="AraC_E_bind"/>
    <property type="match status" value="1"/>
</dbReference>
<reference evidence="2 3" key="1">
    <citation type="submission" date="2019-08" db="EMBL/GenBank/DDBJ databases">
        <title>Bacillus genomes from the desert of Cuatro Cienegas, Coahuila.</title>
        <authorList>
            <person name="Olmedo-Alvarez G."/>
        </authorList>
    </citation>
    <scope>NUCLEOTIDE SEQUENCE [LARGE SCALE GENOMIC DNA]</scope>
    <source>
        <strain evidence="2 3">CH34_1T</strain>
    </source>
</reference>
<dbReference type="InterPro" id="IPR011256">
    <property type="entry name" value="Reg_factor_effector_dom_sf"/>
</dbReference>
<dbReference type="RefSeq" id="WP_148938790.1">
    <property type="nucleotide sequence ID" value="NZ_VTEI01000002.1"/>
</dbReference>
<proteinExistence type="predicted"/>
<gene>
    <name evidence="2" type="ORF">FZC78_03720</name>
</gene>
<feature type="domain" description="AraC effector-binding" evidence="1">
    <location>
        <begin position="3"/>
        <end position="154"/>
    </location>
</feature>
<dbReference type="AlphaFoldDB" id="A0A5D4NXS7"/>